<dbReference type="InterPro" id="IPR035906">
    <property type="entry name" value="MetI-like_sf"/>
</dbReference>
<sequence>MSRFLLTRALGAALTIVGASIAGFVFMRLLPGDPARLIAGEHASDEAVELQRQALGLHEPIWRQYLMYVSDFVTGDWGFSYSRGEPVFDQFVNALPATLELAFVAVGTALTASVLGAVLATWSRGGVVDGLVRASSYVGLGTAPFWLGLLALIVFFERLSVLPGPEGRLSPGVAAPLRVTGFHLVDALLAGQWSTWWDAVQHVLLPGLTLGFVLYAWLVRMIRASMLEFVREPYALVARSKGRGRWAVVTRDVLPNALLPAITASGLIVAELLTSTVLAETVFNWPGVGRLVTDAILQQDFAVVQAFIMLSAFVTVTATVVTDVLYSVADPRVRVRAT</sequence>
<feature type="transmembrane region" description="Helical" evidence="7">
    <location>
        <begin position="134"/>
        <end position="156"/>
    </location>
</feature>
<dbReference type="PANTHER" id="PTHR43163">
    <property type="entry name" value="DIPEPTIDE TRANSPORT SYSTEM PERMEASE PROTEIN DPPB-RELATED"/>
    <property type="match status" value="1"/>
</dbReference>
<dbReference type="GO" id="GO:0005886">
    <property type="term" value="C:plasma membrane"/>
    <property type="evidence" value="ECO:0007669"/>
    <property type="project" value="UniProtKB-SubCell"/>
</dbReference>
<proteinExistence type="inferred from homology"/>
<evidence type="ECO:0000256" key="4">
    <source>
        <dbReference type="ARBA" id="ARBA00022692"/>
    </source>
</evidence>
<comment type="caution">
    <text evidence="9">The sequence shown here is derived from an EMBL/GenBank/DDBJ whole genome shotgun (WGS) entry which is preliminary data.</text>
</comment>
<keyword evidence="3" id="KW-1003">Cell membrane</keyword>
<accession>A0A4R5AC70</accession>
<dbReference type="InterPro" id="IPR045621">
    <property type="entry name" value="BPD_transp_1_N"/>
</dbReference>
<keyword evidence="10" id="KW-1185">Reference proteome</keyword>
<evidence type="ECO:0000256" key="5">
    <source>
        <dbReference type="ARBA" id="ARBA00022989"/>
    </source>
</evidence>
<evidence type="ECO:0000256" key="1">
    <source>
        <dbReference type="ARBA" id="ARBA00004651"/>
    </source>
</evidence>
<gene>
    <name evidence="9" type="ORF">E1262_11095</name>
</gene>
<feature type="transmembrane region" description="Helical" evidence="7">
    <location>
        <begin position="199"/>
        <end position="218"/>
    </location>
</feature>
<dbReference type="Gene3D" id="1.10.3720.10">
    <property type="entry name" value="MetI-like"/>
    <property type="match status" value="1"/>
</dbReference>
<comment type="subcellular location">
    <subcellularLocation>
        <location evidence="1 7">Cell membrane</location>
        <topology evidence="1 7">Multi-pass membrane protein</topology>
    </subcellularLocation>
</comment>
<dbReference type="Proteomes" id="UP000295217">
    <property type="component" value="Unassembled WGS sequence"/>
</dbReference>
<evidence type="ECO:0000313" key="10">
    <source>
        <dbReference type="Proteomes" id="UP000295217"/>
    </source>
</evidence>
<feature type="domain" description="ABC transmembrane type-1" evidence="8">
    <location>
        <begin position="95"/>
        <end position="326"/>
    </location>
</feature>
<keyword evidence="4 7" id="KW-0812">Transmembrane</keyword>
<comment type="similarity">
    <text evidence="7">Belongs to the binding-protein-dependent transport system permease family.</text>
</comment>
<keyword evidence="6 7" id="KW-0472">Membrane</keyword>
<dbReference type="RefSeq" id="WP_132103200.1">
    <property type="nucleotide sequence ID" value="NZ_SMLB01000012.1"/>
</dbReference>
<dbReference type="CDD" id="cd06261">
    <property type="entry name" value="TM_PBP2"/>
    <property type="match status" value="1"/>
</dbReference>
<dbReference type="Pfam" id="PF19300">
    <property type="entry name" value="BPD_transp_1_N"/>
    <property type="match status" value="1"/>
</dbReference>
<dbReference type="PROSITE" id="PS50928">
    <property type="entry name" value="ABC_TM1"/>
    <property type="match status" value="1"/>
</dbReference>
<dbReference type="OrthoDB" id="5169641at2"/>
<keyword evidence="2 7" id="KW-0813">Transport</keyword>
<dbReference type="SUPFAM" id="SSF161098">
    <property type="entry name" value="MetI-like"/>
    <property type="match status" value="1"/>
</dbReference>
<dbReference type="AlphaFoldDB" id="A0A4R5AC70"/>
<evidence type="ECO:0000256" key="7">
    <source>
        <dbReference type="RuleBase" id="RU363032"/>
    </source>
</evidence>
<dbReference type="GO" id="GO:0071916">
    <property type="term" value="F:dipeptide transmembrane transporter activity"/>
    <property type="evidence" value="ECO:0007669"/>
    <property type="project" value="TreeGrafter"/>
</dbReference>
<evidence type="ECO:0000313" key="9">
    <source>
        <dbReference type="EMBL" id="TDD69821.1"/>
    </source>
</evidence>
<dbReference type="EMBL" id="SMLB01000012">
    <property type="protein sequence ID" value="TDD69821.1"/>
    <property type="molecule type" value="Genomic_DNA"/>
</dbReference>
<protein>
    <submittedName>
        <fullName evidence="9">ABC transporter permease</fullName>
    </submittedName>
</protein>
<name>A0A4R5AC70_9ACTN</name>
<evidence type="ECO:0000256" key="2">
    <source>
        <dbReference type="ARBA" id="ARBA00022448"/>
    </source>
</evidence>
<reference evidence="9 10" key="1">
    <citation type="submission" date="2019-02" db="EMBL/GenBank/DDBJ databases">
        <title>Draft genome sequences of novel Actinobacteria.</title>
        <authorList>
            <person name="Sahin N."/>
            <person name="Ay H."/>
            <person name="Saygin H."/>
        </authorList>
    </citation>
    <scope>NUCLEOTIDE SEQUENCE [LARGE SCALE GENOMIC DNA]</scope>
    <source>
        <strain evidence="9 10">8K307</strain>
    </source>
</reference>
<feature type="transmembrane region" description="Helical" evidence="7">
    <location>
        <begin position="101"/>
        <end position="122"/>
    </location>
</feature>
<dbReference type="Pfam" id="PF00528">
    <property type="entry name" value="BPD_transp_1"/>
    <property type="match status" value="1"/>
</dbReference>
<evidence type="ECO:0000256" key="3">
    <source>
        <dbReference type="ARBA" id="ARBA00022475"/>
    </source>
</evidence>
<evidence type="ECO:0000259" key="8">
    <source>
        <dbReference type="PROSITE" id="PS50928"/>
    </source>
</evidence>
<feature type="transmembrane region" description="Helical" evidence="7">
    <location>
        <begin position="258"/>
        <end position="283"/>
    </location>
</feature>
<keyword evidence="5 7" id="KW-1133">Transmembrane helix</keyword>
<dbReference type="PANTHER" id="PTHR43163:SF6">
    <property type="entry name" value="DIPEPTIDE TRANSPORT SYSTEM PERMEASE PROTEIN DPPB-RELATED"/>
    <property type="match status" value="1"/>
</dbReference>
<organism evidence="9 10">
    <name type="scientific">Jiangella aurantiaca</name>
    <dbReference type="NCBI Taxonomy" id="2530373"/>
    <lineage>
        <taxon>Bacteria</taxon>
        <taxon>Bacillati</taxon>
        <taxon>Actinomycetota</taxon>
        <taxon>Actinomycetes</taxon>
        <taxon>Jiangellales</taxon>
        <taxon>Jiangellaceae</taxon>
        <taxon>Jiangella</taxon>
    </lineage>
</organism>
<feature type="transmembrane region" description="Helical" evidence="7">
    <location>
        <begin position="303"/>
        <end position="326"/>
    </location>
</feature>
<dbReference type="InterPro" id="IPR000515">
    <property type="entry name" value="MetI-like"/>
</dbReference>
<evidence type="ECO:0000256" key="6">
    <source>
        <dbReference type="ARBA" id="ARBA00023136"/>
    </source>
</evidence>